<reference evidence="13" key="2">
    <citation type="submission" date="2020-08" db="EMBL/GenBank/DDBJ databases">
        <authorList>
            <person name="Kikuchi T."/>
        </authorList>
    </citation>
    <scope>NUCLEOTIDE SEQUENCE</scope>
    <source>
        <strain evidence="12">Ka4C1</strain>
    </source>
</reference>
<keyword evidence="3" id="KW-0813">Transport</keyword>
<dbReference type="InterPro" id="IPR006012">
    <property type="entry name" value="Syntaxin/epimorphin_CS"/>
</dbReference>
<evidence type="ECO:0000313" key="16">
    <source>
        <dbReference type="WBParaSite" id="BXY_0930900.1"/>
    </source>
</evidence>
<dbReference type="GO" id="GO:0006886">
    <property type="term" value="P:intracellular protein transport"/>
    <property type="evidence" value="ECO:0007669"/>
    <property type="project" value="InterPro"/>
</dbReference>
<evidence type="ECO:0000313" key="14">
    <source>
        <dbReference type="Proteomes" id="UP000095284"/>
    </source>
</evidence>
<evidence type="ECO:0000256" key="6">
    <source>
        <dbReference type="ARBA" id="ARBA00022989"/>
    </source>
</evidence>
<dbReference type="GO" id="GO:0031201">
    <property type="term" value="C:SNARE complex"/>
    <property type="evidence" value="ECO:0007669"/>
    <property type="project" value="TreeGrafter"/>
</dbReference>
<dbReference type="CDD" id="cd15844">
    <property type="entry name" value="SNARE_syntaxin5"/>
    <property type="match status" value="1"/>
</dbReference>
<feature type="domain" description="T-SNARE coiled-coil homology" evidence="11">
    <location>
        <begin position="300"/>
        <end position="362"/>
    </location>
</feature>
<keyword evidence="7" id="KW-0175">Coiled coil</keyword>
<dbReference type="GO" id="GO:0005484">
    <property type="term" value="F:SNAP receptor activity"/>
    <property type="evidence" value="ECO:0007669"/>
    <property type="project" value="InterPro"/>
</dbReference>
<evidence type="ECO:0000256" key="2">
    <source>
        <dbReference type="ARBA" id="ARBA00009063"/>
    </source>
</evidence>
<reference evidence="16" key="1">
    <citation type="submission" date="2016-11" db="UniProtKB">
        <authorList>
            <consortium name="WormBaseParasite"/>
        </authorList>
    </citation>
    <scope>IDENTIFICATION</scope>
</reference>
<dbReference type="GO" id="GO:0006836">
    <property type="term" value="P:neurotransmitter transport"/>
    <property type="evidence" value="ECO:0007669"/>
    <property type="project" value="UniProtKB-KW"/>
</dbReference>
<feature type="region of interest" description="Disordered" evidence="9">
    <location>
        <begin position="237"/>
        <end position="275"/>
    </location>
</feature>
<evidence type="ECO:0000256" key="9">
    <source>
        <dbReference type="SAM" id="MobiDB-lite"/>
    </source>
</evidence>
<proteinExistence type="inferred from homology"/>
<comment type="subcellular location">
    <subcellularLocation>
        <location evidence="1">Membrane</location>
        <topology evidence="1">Single-pass type IV membrane protein</topology>
    </subcellularLocation>
</comment>
<evidence type="ECO:0000313" key="12">
    <source>
        <dbReference type="EMBL" id="CAD5230160.1"/>
    </source>
</evidence>
<dbReference type="InterPro" id="IPR045242">
    <property type="entry name" value="Syntaxin"/>
</dbReference>
<evidence type="ECO:0000256" key="4">
    <source>
        <dbReference type="ARBA" id="ARBA00022692"/>
    </source>
</evidence>
<evidence type="ECO:0000256" key="3">
    <source>
        <dbReference type="ARBA" id="ARBA00022448"/>
    </source>
</evidence>
<dbReference type="GO" id="GO:0000149">
    <property type="term" value="F:SNARE binding"/>
    <property type="evidence" value="ECO:0007669"/>
    <property type="project" value="TreeGrafter"/>
</dbReference>
<dbReference type="GO" id="GO:0006888">
    <property type="term" value="P:endoplasmic reticulum to Golgi vesicle-mediated transport"/>
    <property type="evidence" value="ECO:0007669"/>
    <property type="project" value="TreeGrafter"/>
</dbReference>
<feature type="transmembrane region" description="Helical" evidence="10">
    <location>
        <begin position="371"/>
        <end position="391"/>
    </location>
</feature>
<comment type="similarity">
    <text evidence="2">Belongs to the syntaxin family.</text>
</comment>
<dbReference type="EMBL" id="CAJFCV020000005">
    <property type="protein sequence ID" value="CAG9121068.1"/>
    <property type="molecule type" value="Genomic_DNA"/>
</dbReference>
<evidence type="ECO:0000256" key="10">
    <source>
        <dbReference type="SAM" id="Phobius"/>
    </source>
</evidence>
<dbReference type="SUPFAM" id="SSF47661">
    <property type="entry name" value="t-snare proteins"/>
    <property type="match status" value="1"/>
</dbReference>
<dbReference type="EMBL" id="CAJFDI010000005">
    <property type="protein sequence ID" value="CAD5230160.1"/>
    <property type="molecule type" value="Genomic_DNA"/>
</dbReference>
<dbReference type="Proteomes" id="UP000659654">
    <property type="component" value="Unassembled WGS sequence"/>
</dbReference>
<feature type="region of interest" description="Disordered" evidence="9">
    <location>
        <begin position="1"/>
        <end position="21"/>
    </location>
</feature>
<dbReference type="Proteomes" id="UP000095284">
    <property type="component" value="Unplaced"/>
</dbReference>
<dbReference type="PROSITE" id="PS50192">
    <property type="entry name" value="T_SNARE"/>
    <property type="match status" value="1"/>
</dbReference>
<dbReference type="AlphaFoldDB" id="A0A1I7S8G6"/>
<dbReference type="eggNOG" id="KOG0812">
    <property type="taxonomic scope" value="Eukaryota"/>
</dbReference>
<evidence type="ECO:0000313" key="15">
    <source>
        <dbReference type="Proteomes" id="UP000659654"/>
    </source>
</evidence>
<dbReference type="GO" id="GO:0006906">
    <property type="term" value="P:vesicle fusion"/>
    <property type="evidence" value="ECO:0007669"/>
    <property type="project" value="TreeGrafter"/>
</dbReference>
<evidence type="ECO:0000256" key="1">
    <source>
        <dbReference type="ARBA" id="ARBA00004211"/>
    </source>
</evidence>
<keyword evidence="6 10" id="KW-1133">Transmembrane helix</keyword>
<dbReference type="Proteomes" id="UP000582659">
    <property type="component" value="Unassembled WGS sequence"/>
</dbReference>
<dbReference type="WBParaSite" id="BXY_0930900.1">
    <property type="protein sequence ID" value="BXY_0930900.1"/>
    <property type="gene ID" value="BXY_0930900"/>
</dbReference>
<dbReference type="InterPro" id="IPR010989">
    <property type="entry name" value="SNARE"/>
</dbReference>
<gene>
    <name evidence="12" type="ORF">BXYJ_LOCUS10848</name>
</gene>
<protein>
    <submittedName>
        <fullName evidence="12">(pine wood nematode) hypothetical protein</fullName>
    </submittedName>
    <submittedName>
        <fullName evidence="16">t-SNARE coiled-coil homology domain-containing protein</fullName>
    </submittedName>
</protein>
<evidence type="ECO:0000259" key="11">
    <source>
        <dbReference type="PROSITE" id="PS50192"/>
    </source>
</evidence>
<keyword evidence="15" id="KW-1185">Reference proteome</keyword>
<evidence type="ECO:0000256" key="7">
    <source>
        <dbReference type="ARBA" id="ARBA00023054"/>
    </source>
</evidence>
<dbReference type="PROSITE" id="PS00914">
    <property type="entry name" value="SYNTAXIN"/>
    <property type="match status" value="1"/>
</dbReference>
<dbReference type="InterPro" id="IPR000727">
    <property type="entry name" value="T_SNARE_dom"/>
</dbReference>
<organism evidence="14 16">
    <name type="scientific">Bursaphelenchus xylophilus</name>
    <name type="common">Pinewood nematode worm</name>
    <name type="synonym">Aphelenchoides xylophilus</name>
    <dbReference type="NCBI Taxonomy" id="6326"/>
    <lineage>
        <taxon>Eukaryota</taxon>
        <taxon>Metazoa</taxon>
        <taxon>Ecdysozoa</taxon>
        <taxon>Nematoda</taxon>
        <taxon>Chromadorea</taxon>
        <taxon>Rhabditida</taxon>
        <taxon>Tylenchina</taxon>
        <taxon>Tylenchomorpha</taxon>
        <taxon>Aphelenchoidea</taxon>
        <taxon>Aphelenchoididae</taxon>
        <taxon>Bursaphelenchus</taxon>
    </lineage>
</organism>
<dbReference type="OrthoDB" id="421009at2759"/>
<evidence type="ECO:0000256" key="8">
    <source>
        <dbReference type="ARBA" id="ARBA00023136"/>
    </source>
</evidence>
<keyword evidence="8 10" id="KW-0472">Membrane</keyword>
<evidence type="ECO:0000256" key="5">
    <source>
        <dbReference type="ARBA" id="ARBA00022775"/>
    </source>
</evidence>
<evidence type="ECO:0000313" key="13">
    <source>
        <dbReference type="EMBL" id="CAG9121068.1"/>
    </source>
</evidence>
<dbReference type="SMART" id="SM00397">
    <property type="entry name" value="t_SNARE"/>
    <property type="match status" value="1"/>
</dbReference>
<dbReference type="GO" id="GO:0048278">
    <property type="term" value="P:vesicle docking"/>
    <property type="evidence" value="ECO:0007669"/>
    <property type="project" value="TreeGrafter"/>
</dbReference>
<dbReference type="Gene3D" id="1.20.58.70">
    <property type="match status" value="1"/>
</dbReference>
<sequence>MNFANQPGIVRRKNPHQTEDFVSHQQNQFVEEPKVHGSNVPIASQFTQFTQNFWNTAHTHIQSLTAEPGQFRQPTPVQVEEVEVIPIECVEVMPHTDRTAEFRTVAKSRQMRIQAQNKTSGDRDRLIQSQIQFNQLAKRIGRDLCRTCAKMEKLAELAKKKSLFDDSATEINELSHIIKQDIHGLNGQIATLQQLMKSRQQTAEQSQNHSKLVVVGLQSKLANLGNNFQSVQEIRTESLKQKSKRREKYSQSNNVSYGLPPNGGSSLLMEDEQRAQGGPVSVDMERIQAQDQMLLIDESEQYHQSRYNAMESIESSITEIGQIFNQLSQLVAEQGETIIRIDDNVEQATLNVEGAHLELLRYFNNISKNRWLMLKVFGVLMAFFVFFVVFLT</sequence>
<keyword evidence="5" id="KW-0532">Neurotransmitter transport</keyword>
<dbReference type="PANTHER" id="PTHR19957:SF3">
    <property type="entry name" value="SYNTAXIN-5"/>
    <property type="match status" value="1"/>
</dbReference>
<dbReference type="PANTHER" id="PTHR19957">
    <property type="entry name" value="SYNTAXIN"/>
    <property type="match status" value="1"/>
</dbReference>
<dbReference type="Pfam" id="PF05739">
    <property type="entry name" value="SNARE"/>
    <property type="match status" value="1"/>
</dbReference>
<accession>A0A1I7S8G6</accession>
<name>A0A1I7S8G6_BURXY</name>
<dbReference type="GO" id="GO:0000139">
    <property type="term" value="C:Golgi membrane"/>
    <property type="evidence" value="ECO:0007669"/>
    <property type="project" value="TreeGrafter"/>
</dbReference>
<keyword evidence="4 10" id="KW-0812">Transmembrane</keyword>